<evidence type="ECO:0000256" key="1">
    <source>
        <dbReference type="SAM" id="Phobius"/>
    </source>
</evidence>
<keyword evidence="1" id="KW-0472">Membrane</keyword>
<evidence type="ECO:0000313" key="3">
    <source>
        <dbReference type="Proteomes" id="UP001146670"/>
    </source>
</evidence>
<name>A0A9X3FP44_9LACT</name>
<keyword evidence="1" id="KW-1133">Transmembrane helix</keyword>
<proteinExistence type="predicted"/>
<dbReference type="Proteomes" id="UP001146670">
    <property type="component" value="Unassembled WGS sequence"/>
</dbReference>
<sequence length="63" mass="6901">MSRYTLGMLLAIGTILLNVYIMFKGKSQEGMTTAEEGRIKVVAGVLLILAFVVITFGQYMGLE</sequence>
<gene>
    <name evidence="2" type="ORF">OW157_06785</name>
</gene>
<dbReference type="AlphaFoldDB" id="A0A9X3FP44"/>
<feature type="transmembrane region" description="Helical" evidence="1">
    <location>
        <begin position="6"/>
        <end position="23"/>
    </location>
</feature>
<dbReference type="RefSeq" id="WP_268752588.1">
    <property type="nucleotide sequence ID" value="NZ_JAPRFQ010000003.1"/>
</dbReference>
<organism evidence="2 3">
    <name type="scientific">Aerococcus kribbianus</name>
    <dbReference type="NCBI Taxonomy" id="2999064"/>
    <lineage>
        <taxon>Bacteria</taxon>
        <taxon>Bacillati</taxon>
        <taxon>Bacillota</taxon>
        <taxon>Bacilli</taxon>
        <taxon>Lactobacillales</taxon>
        <taxon>Aerococcaceae</taxon>
        <taxon>Aerococcus</taxon>
    </lineage>
</organism>
<keyword evidence="3" id="KW-1185">Reference proteome</keyword>
<dbReference type="EMBL" id="JAPRFR010000003">
    <property type="protein sequence ID" value="MCZ0726258.1"/>
    <property type="molecule type" value="Genomic_DNA"/>
</dbReference>
<evidence type="ECO:0000313" key="2">
    <source>
        <dbReference type="EMBL" id="MCZ0726258.1"/>
    </source>
</evidence>
<comment type="caution">
    <text evidence="2">The sequence shown here is derived from an EMBL/GenBank/DDBJ whole genome shotgun (WGS) entry which is preliminary data.</text>
</comment>
<reference evidence="2" key="1">
    <citation type="submission" date="2022-12" db="EMBL/GenBank/DDBJ databases">
        <title>Description and comparative metabolic analysis of Aerococcus sp. nov., isolated from the feces of a pig.</title>
        <authorList>
            <person name="Chang Y.-H."/>
        </authorList>
    </citation>
    <scope>NUCLEOTIDE SEQUENCE</scope>
    <source>
        <strain evidence="2">YH-aer222</strain>
    </source>
</reference>
<feature type="transmembrane region" description="Helical" evidence="1">
    <location>
        <begin position="43"/>
        <end position="62"/>
    </location>
</feature>
<keyword evidence="1" id="KW-0812">Transmembrane</keyword>
<accession>A0A9X3FP44</accession>
<protein>
    <submittedName>
        <fullName evidence="2">Uncharacterized protein</fullName>
    </submittedName>
</protein>